<keyword evidence="1" id="KW-0812">Transmembrane</keyword>
<dbReference type="Proteomes" id="UP000641588">
    <property type="component" value="Unassembled WGS sequence"/>
</dbReference>
<sequence>MFLQLAYFGAIFWFGLYIFNRDTRNVRLVLAGLGLFVHSWGLGTALLLPYAQGDLQSMILLKVQDIALFLPLILWLGVIISYTFENEGKHNVLWTIWKYGALALALFSSIWLLCVMTPNVYAITYQAIVCIILFVTITLSLWGAISYGAKIPGTGIHHTLLYLPLILFACMTVLILVSQDGSWKLWGYVGNGIGLLLFASCVMVTEIKNQGESWLPDFFRSFDYSVFFTLLFSGQVALVIQWGIGFNFKMVTLLLISIAVSISFQVFAYPIRTLLDNIAFMTFPRLRQARSRLRLEESIQVIVDEESVPEEMNEEDLYRFTRRALSHIGDFQRLASNPLTQLKWIDTRLQERGATNEVLERAIELKSVLLEIIHQLKPRGDEEFGTTDEWRYFNVLYFPYIVGIKPYSLRYSSEHLDAPSRAALEWFRTNVPERTLYNWQNAGARVIALSLKDRASVNFLKSK</sequence>
<gene>
    <name evidence="2" type="ORF">GC093_15905</name>
</gene>
<accession>A0A972GUF3</accession>
<feature type="transmembrane region" description="Helical" evidence="1">
    <location>
        <begin position="124"/>
        <end position="148"/>
    </location>
</feature>
<keyword evidence="1" id="KW-0472">Membrane</keyword>
<comment type="caution">
    <text evidence="2">The sequence shown here is derived from an EMBL/GenBank/DDBJ whole genome shotgun (WGS) entry which is preliminary data.</text>
</comment>
<keyword evidence="1" id="KW-1133">Transmembrane helix</keyword>
<feature type="transmembrane region" description="Helical" evidence="1">
    <location>
        <begin position="66"/>
        <end position="84"/>
    </location>
</feature>
<dbReference type="AlphaFoldDB" id="A0A972GUF3"/>
<feature type="transmembrane region" description="Helical" evidence="1">
    <location>
        <begin position="185"/>
        <end position="204"/>
    </location>
</feature>
<evidence type="ECO:0000313" key="3">
    <source>
        <dbReference type="Proteomes" id="UP000641588"/>
    </source>
</evidence>
<name>A0A972GUF3_9BACL</name>
<protein>
    <recommendedName>
        <fullName evidence="4">Histidine kinase N-terminal 7TM region domain-containing protein</fullName>
    </recommendedName>
</protein>
<reference evidence="2" key="1">
    <citation type="submission" date="2019-10" db="EMBL/GenBank/DDBJ databases">
        <title>Description of Paenibacillus glebae sp. nov.</title>
        <authorList>
            <person name="Carlier A."/>
            <person name="Qi S."/>
        </authorList>
    </citation>
    <scope>NUCLEOTIDE SEQUENCE</scope>
    <source>
        <strain evidence="2">LMG 31456</strain>
    </source>
</reference>
<feature type="transmembrane region" description="Helical" evidence="1">
    <location>
        <begin position="96"/>
        <end position="118"/>
    </location>
</feature>
<evidence type="ECO:0008006" key="4">
    <source>
        <dbReference type="Google" id="ProtNLM"/>
    </source>
</evidence>
<evidence type="ECO:0000256" key="1">
    <source>
        <dbReference type="SAM" id="Phobius"/>
    </source>
</evidence>
<feature type="transmembrane region" description="Helical" evidence="1">
    <location>
        <begin position="250"/>
        <end position="271"/>
    </location>
</feature>
<feature type="transmembrane region" description="Helical" evidence="1">
    <location>
        <begin position="6"/>
        <end position="21"/>
    </location>
</feature>
<keyword evidence="3" id="KW-1185">Reference proteome</keyword>
<evidence type="ECO:0000313" key="2">
    <source>
        <dbReference type="EMBL" id="NOU94694.1"/>
    </source>
</evidence>
<organism evidence="2 3">
    <name type="scientific">Paenibacillus foliorum</name>
    <dbReference type="NCBI Taxonomy" id="2654974"/>
    <lineage>
        <taxon>Bacteria</taxon>
        <taxon>Bacillati</taxon>
        <taxon>Bacillota</taxon>
        <taxon>Bacilli</taxon>
        <taxon>Bacillales</taxon>
        <taxon>Paenibacillaceae</taxon>
        <taxon>Paenibacillus</taxon>
    </lineage>
</organism>
<dbReference type="EMBL" id="WHOD01000062">
    <property type="protein sequence ID" value="NOU94694.1"/>
    <property type="molecule type" value="Genomic_DNA"/>
</dbReference>
<feature type="transmembrane region" description="Helical" evidence="1">
    <location>
        <begin position="160"/>
        <end position="179"/>
    </location>
</feature>
<feature type="transmembrane region" description="Helical" evidence="1">
    <location>
        <begin position="224"/>
        <end position="244"/>
    </location>
</feature>
<feature type="transmembrane region" description="Helical" evidence="1">
    <location>
        <begin position="28"/>
        <end position="51"/>
    </location>
</feature>
<proteinExistence type="predicted"/>